<keyword evidence="2" id="KW-1185">Reference proteome</keyword>
<comment type="caution">
    <text evidence="1">The sequence shown here is derived from an EMBL/GenBank/DDBJ whole genome shotgun (WGS) entry which is preliminary data.</text>
</comment>
<organism evidence="1 2">
    <name type="scientific">Maribacter confluentis</name>
    <dbReference type="NCBI Taxonomy" id="1656093"/>
    <lineage>
        <taxon>Bacteria</taxon>
        <taxon>Pseudomonadati</taxon>
        <taxon>Bacteroidota</taxon>
        <taxon>Flavobacteriia</taxon>
        <taxon>Flavobacteriales</taxon>
        <taxon>Flavobacteriaceae</taxon>
        <taxon>Maribacter</taxon>
    </lineage>
</organism>
<accession>A0ABT8RLE8</accession>
<reference evidence="1" key="2">
    <citation type="submission" date="2023-06" db="EMBL/GenBank/DDBJ databases">
        <authorList>
            <person name="Lucena T."/>
            <person name="Sun Q."/>
        </authorList>
    </citation>
    <scope>NUCLEOTIDE SEQUENCE</scope>
    <source>
        <strain evidence="1">CECT 8869</strain>
    </source>
</reference>
<protein>
    <submittedName>
        <fullName evidence="1">Uncharacterized protein</fullName>
    </submittedName>
</protein>
<dbReference type="RefSeq" id="WP_304434623.1">
    <property type="nucleotide sequence ID" value="NZ_JAUKUC010000001.1"/>
</dbReference>
<dbReference type="EMBL" id="JAUKUC010000001">
    <property type="protein sequence ID" value="MDO1511393.1"/>
    <property type="molecule type" value="Genomic_DNA"/>
</dbReference>
<evidence type="ECO:0000313" key="2">
    <source>
        <dbReference type="Proteomes" id="UP001168579"/>
    </source>
</evidence>
<gene>
    <name evidence="1" type="ORF">Q2T41_01780</name>
</gene>
<reference evidence="1" key="1">
    <citation type="journal article" date="2014" name="Int. J. Syst. Evol. Microbiol.">
        <title>Complete genome of a new Firmicutes species belonging to the dominant human colonic microbiota ('Ruminococcus bicirculans') reveals two chromosomes and a selective capacity to utilize plant glucans.</title>
        <authorList>
            <consortium name="NISC Comparative Sequencing Program"/>
            <person name="Wegmann U."/>
            <person name="Louis P."/>
            <person name="Goesmann A."/>
            <person name="Henrissat B."/>
            <person name="Duncan S.H."/>
            <person name="Flint H.J."/>
        </authorList>
    </citation>
    <scope>NUCLEOTIDE SEQUENCE</scope>
    <source>
        <strain evidence="1">CECT 8869</strain>
    </source>
</reference>
<evidence type="ECO:0000313" key="1">
    <source>
        <dbReference type="EMBL" id="MDO1511393.1"/>
    </source>
</evidence>
<dbReference type="Proteomes" id="UP001168579">
    <property type="component" value="Unassembled WGS sequence"/>
</dbReference>
<sequence length="88" mass="9940">MLHKNNKPTLVTCKPIKEGKTEAVLHAERHIAANKNYPLISDYYMQLRSIDASLGEELYPIRIAIAKAINAVLGYYAYRRPPRGTKVA</sequence>
<proteinExistence type="predicted"/>
<name>A0ABT8RLE8_9FLAO</name>